<evidence type="ECO:0000313" key="1">
    <source>
        <dbReference type="EMBL" id="AJJ35173.1"/>
    </source>
</evidence>
<dbReference type="InterPro" id="IPR009241">
    <property type="entry name" value="HigB-like"/>
</dbReference>
<evidence type="ECO:0008006" key="3">
    <source>
        <dbReference type="Google" id="ProtNLM"/>
    </source>
</evidence>
<keyword evidence="2" id="KW-1185">Reference proteome</keyword>
<evidence type="ECO:0000313" key="2">
    <source>
        <dbReference type="Proteomes" id="UP000031883"/>
    </source>
</evidence>
<dbReference type="Pfam" id="PF05973">
    <property type="entry name" value="Gp49"/>
    <property type="match status" value="1"/>
</dbReference>
<sequence>MNQNDCSGKTLKPWPVFVDHYTFTDWITKLRKKQRQAAAKIDIQIDRASAGNFGDYKAVREGVLEMKIDFGPGYRIYYAIDGKKIIILLYGGDKDKQDSDIDKAVKYLRDYKARKQNDEDRK</sequence>
<accession>A0ABM5SKZ3</accession>
<organism evidence="1 2">
    <name type="scientific">Yersinia rochesterensis</name>
    <dbReference type="NCBI Taxonomy" id="1604335"/>
    <lineage>
        <taxon>Bacteria</taxon>
        <taxon>Pseudomonadati</taxon>
        <taxon>Pseudomonadota</taxon>
        <taxon>Gammaproteobacteria</taxon>
        <taxon>Enterobacterales</taxon>
        <taxon>Yersiniaceae</taxon>
        <taxon>Yersinia</taxon>
    </lineage>
</organism>
<proteinExistence type="predicted"/>
<name>A0ABM5SKZ3_9GAMM</name>
<reference evidence="1 2" key="1">
    <citation type="journal article" date="2015" name="Genome Announc.">
        <title>Thirty-Two Complete Genome Assemblies of Nine Yersinia Species, Including Y. pestis, Y. pseudotuberculosis, and Y. enterocolitica.</title>
        <authorList>
            <person name="Johnson S.L."/>
            <person name="Daligault H.E."/>
            <person name="Davenport K.W."/>
            <person name="Jaissle J."/>
            <person name="Frey K.G."/>
            <person name="Ladner J.T."/>
            <person name="Broomall S.M."/>
            <person name="Bishop-Lilly K.A."/>
            <person name="Bruce D.C."/>
            <person name="Coyne S.R."/>
            <person name="Gibbons H.S."/>
            <person name="Lo C.C."/>
            <person name="Munk A.C."/>
            <person name="Rosenzweig C.N."/>
            <person name="Koroleva G.I."/>
            <person name="Palacios G.F."/>
            <person name="Redden C.L."/>
            <person name="Xu Y."/>
            <person name="Minogue T.D."/>
            <person name="Chain P.S."/>
        </authorList>
    </citation>
    <scope>NUCLEOTIDE SEQUENCE [LARGE SCALE GENOMIC DNA]</scope>
    <source>
        <strain evidence="1 2">Y231</strain>
    </source>
</reference>
<protein>
    <recommendedName>
        <fullName evidence="3">Addiction module killer protein</fullName>
    </recommendedName>
</protein>
<dbReference type="EMBL" id="CP009997">
    <property type="protein sequence ID" value="AJJ35173.1"/>
    <property type="molecule type" value="Genomic_DNA"/>
</dbReference>
<dbReference type="Proteomes" id="UP000031883">
    <property type="component" value="Chromosome"/>
</dbReference>
<dbReference type="NCBIfam" id="TIGR02683">
    <property type="entry name" value="upstrm_HI1419"/>
    <property type="match status" value="1"/>
</dbReference>
<gene>
    <name evidence="1" type="ORF">CH54_2103</name>
</gene>
<dbReference type="PANTHER" id="PTHR41791:SF1">
    <property type="entry name" value="SSL7039 PROTEIN"/>
    <property type="match status" value="1"/>
</dbReference>
<dbReference type="RefSeq" id="WP_080868716.1">
    <property type="nucleotide sequence ID" value="NZ_CP009997.1"/>
</dbReference>
<dbReference type="PANTHER" id="PTHR41791">
    <property type="entry name" value="SSL7039 PROTEIN"/>
    <property type="match status" value="1"/>
</dbReference>
<dbReference type="InterPro" id="IPR014056">
    <property type="entry name" value="TypeIITA-like_toxin_pred"/>
</dbReference>